<feature type="compositionally biased region" description="Low complexity" evidence="9">
    <location>
        <begin position="401"/>
        <end position="412"/>
    </location>
</feature>
<evidence type="ECO:0000259" key="11">
    <source>
        <dbReference type="PROSITE" id="PS51050"/>
    </source>
</evidence>
<feature type="domain" description="CW-type" evidence="11">
    <location>
        <begin position="464"/>
        <end position="544"/>
    </location>
</feature>
<dbReference type="GO" id="GO:0003677">
    <property type="term" value="F:DNA binding"/>
    <property type="evidence" value="ECO:0007669"/>
    <property type="project" value="UniProtKB-KW"/>
</dbReference>
<feature type="region of interest" description="Disordered" evidence="9">
    <location>
        <begin position="392"/>
        <end position="432"/>
    </location>
</feature>
<dbReference type="AlphaFoldDB" id="A0AAE0GM29"/>
<feature type="compositionally biased region" description="Low complexity" evidence="9">
    <location>
        <begin position="212"/>
        <end position="226"/>
    </location>
</feature>
<reference evidence="12 13" key="1">
    <citation type="journal article" date="2015" name="Genome Biol. Evol.">
        <title>Comparative Genomics of a Bacterivorous Green Alga Reveals Evolutionary Causalities and Consequences of Phago-Mixotrophic Mode of Nutrition.</title>
        <authorList>
            <person name="Burns J.A."/>
            <person name="Paasch A."/>
            <person name="Narechania A."/>
            <person name="Kim E."/>
        </authorList>
    </citation>
    <scope>NUCLEOTIDE SEQUENCE [LARGE SCALE GENOMIC DNA]</scope>
    <source>
        <strain evidence="12 13">PLY_AMNH</strain>
    </source>
</reference>
<dbReference type="Proteomes" id="UP001190700">
    <property type="component" value="Unassembled WGS sequence"/>
</dbReference>
<evidence type="ECO:0000256" key="7">
    <source>
        <dbReference type="ARBA" id="ARBA00023163"/>
    </source>
</evidence>
<evidence type="ECO:0000256" key="3">
    <source>
        <dbReference type="ARBA" id="ARBA00022771"/>
    </source>
</evidence>
<evidence type="ECO:0000313" key="13">
    <source>
        <dbReference type="Proteomes" id="UP001190700"/>
    </source>
</evidence>
<dbReference type="PROSITE" id="PS50982">
    <property type="entry name" value="MBD"/>
    <property type="match status" value="1"/>
</dbReference>
<dbReference type="SMART" id="SM00391">
    <property type="entry name" value="MBD"/>
    <property type="match status" value="1"/>
</dbReference>
<dbReference type="PANTHER" id="PTHR12396">
    <property type="entry name" value="METHYL-CPG BINDING PROTEIN, MBD"/>
    <property type="match status" value="1"/>
</dbReference>
<keyword evidence="3" id="KW-0863">Zinc-finger</keyword>
<keyword evidence="4" id="KW-0862">Zinc</keyword>
<gene>
    <name evidence="12" type="ORF">CYMTET_11456</name>
</gene>
<sequence length="694" mass="76800">MSQEMAASLFPTTSDKVDSVVLEEVMKELKSLPSPDVPENSRLHFGTERTEVFAPLPPATATFEALKDGDGSHKQLQIDSSVSGSWASTEKNTTIQVVEKSDDIDVIELSGSDDDLERNPSKPLAFNAERTSIADKMQSNSSPFQTSTRNVNSDDTRLEIASENLNGCSVTHAPPSETAGAMQAEAVNFRGPVDTSTTLKRPEPPHKQAVNGPQQQPPELQQHPGGKTTREELSPGNVVHPPKKRLRIILRYPSAADENCNPAPSTEPVTGTSTQSEHAGGLHSTGDVSGECREAHAPRSPLEPMRMVIEHGLSCVDDLEDEESDWVHCNRCGKWRAAPLTELQRIRSRGRWTCKMQAAWGCFGATCSDPEERNPHRLAQMQARVKALKAAKPKKPPPPAAAAATAQTASPARTHRQTASPARHRRRHRGIGEQHCRRREFWRRDGALLNALPPRAHLLEGLWSPTHAPWRSGVRPSLVALDCGAAIRRESRALYEGCQKWRDVRNIPSEHMEALTQAQTWSCEMQAAWGVVDASCKVPESKQDWVLEDGKAWVQQSNSDQSHMPAGWRQELVLRKDGIQTDTYYYAPCKKKLRSRPDIERHIQQHPECCALPNFDIKQFTFNARVSEAQLGTADLLSIRLAANTDPCDAIAAFNAFLASARRRKSTLDNDEVKSLFIKALDMEFYAPVATSLP</sequence>
<dbReference type="EMBL" id="LGRX02004290">
    <property type="protein sequence ID" value="KAK3280720.1"/>
    <property type="molecule type" value="Genomic_DNA"/>
</dbReference>
<feature type="compositionally biased region" description="Polar residues" evidence="9">
    <location>
        <begin position="137"/>
        <end position="151"/>
    </location>
</feature>
<feature type="region of interest" description="Disordered" evidence="9">
    <location>
        <begin position="193"/>
        <end position="243"/>
    </location>
</feature>
<dbReference type="PANTHER" id="PTHR12396:SF0">
    <property type="entry name" value="METHYL-CPG BINDING DOMAIN PROTEIN-LIKE, ISOFORM C"/>
    <property type="match status" value="1"/>
</dbReference>
<feature type="domain" description="MBD" evidence="10">
    <location>
        <begin position="554"/>
        <end position="627"/>
    </location>
</feature>
<keyword evidence="8" id="KW-0539">Nucleus</keyword>
<evidence type="ECO:0000256" key="1">
    <source>
        <dbReference type="ARBA" id="ARBA00004123"/>
    </source>
</evidence>
<dbReference type="GO" id="GO:0005634">
    <property type="term" value="C:nucleus"/>
    <property type="evidence" value="ECO:0007669"/>
    <property type="project" value="UniProtKB-SubCell"/>
</dbReference>
<dbReference type="SUPFAM" id="SSF54171">
    <property type="entry name" value="DNA-binding domain"/>
    <property type="match status" value="1"/>
</dbReference>
<protein>
    <recommendedName>
        <fullName evidence="14">CW-type domain-containing protein</fullName>
    </recommendedName>
</protein>
<organism evidence="12 13">
    <name type="scientific">Cymbomonas tetramitiformis</name>
    <dbReference type="NCBI Taxonomy" id="36881"/>
    <lineage>
        <taxon>Eukaryota</taxon>
        <taxon>Viridiplantae</taxon>
        <taxon>Chlorophyta</taxon>
        <taxon>Pyramimonadophyceae</taxon>
        <taxon>Pyramimonadales</taxon>
        <taxon>Pyramimonadaceae</taxon>
        <taxon>Cymbomonas</taxon>
    </lineage>
</organism>
<keyword evidence="2" id="KW-0479">Metal-binding</keyword>
<dbReference type="Gene3D" id="3.30.40.100">
    <property type="match status" value="1"/>
</dbReference>
<comment type="subcellular location">
    <subcellularLocation>
        <location evidence="1">Nucleus</location>
    </subcellularLocation>
</comment>
<keyword evidence="7" id="KW-0804">Transcription</keyword>
<feature type="region of interest" description="Disordered" evidence="9">
    <location>
        <begin position="131"/>
        <end position="153"/>
    </location>
</feature>
<dbReference type="Pfam" id="PF07496">
    <property type="entry name" value="zf-CW"/>
    <property type="match status" value="1"/>
</dbReference>
<keyword evidence="6" id="KW-0238">DNA-binding</keyword>
<dbReference type="CDD" id="cd00122">
    <property type="entry name" value="MBD"/>
    <property type="match status" value="1"/>
</dbReference>
<evidence type="ECO:0000256" key="5">
    <source>
        <dbReference type="ARBA" id="ARBA00023015"/>
    </source>
</evidence>
<dbReference type="InterPro" id="IPR016177">
    <property type="entry name" value="DNA-bd_dom_sf"/>
</dbReference>
<dbReference type="InterPro" id="IPR011124">
    <property type="entry name" value="Znf_CW"/>
</dbReference>
<comment type="caution">
    <text evidence="12">The sequence shown here is derived from an EMBL/GenBank/DDBJ whole genome shotgun (WGS) entry which is preliminary data.</text>
</comment>
<evidence type="ECO:0008006" key="14">
    <source>
        <dbReference type="Google" id="ProtNLM"/>
    </source>
</evidence>
<dbReference type="Gene3D" id="3.30.890.10">
    <property type="entry name" value="Methyl-cpg-binding Protein 2, Chain A"/>
    <property type="match status" value="1"/>
</dbReference>
<evidence type="ECO:0000259" key="10">
    <source>
        <dbReference type="PROSITE" id="PS50982"/>
    </source>
</evidence>
<dbReference type="InterPro" id="IPR001739">
    <property type="entry name" value="Methyl_CpG_DNA-bd"/>
</dbReference>
<evidence type="ECO:0000256" key="8">
    <source>
        <dbReference type="ARBA" id="ARBA00023242"/>
    </source>
</evidence>
<feature type="compositionally biased region" description="Polar residues" evidence="9">
    <location>
        <begin position="262"/>
        <end position="277"/>
    </location>
</feature>
<proteinExistence type="predicted"/>
<feature type="region of interest" description="Disordered" evidence="9">
    <location>
        <begin position="255"/>
        <end position="300"/>
    </location>
</feature>
<feature type="domain" description="CW-type" evidence="11">
    <location>
        <begin position="320"/>
        <end position="375"/>
    </location>
</feature>
<evidence type="ECO:0000256" key="9">
    <source>
        <dbReference type="SAM" id="MobiDB-lite"/>
    </source>
</evidence>
<evidence type="ECO:0000256" key="6">
    <source>
        <dbReference type="ARBA" id="ARBA00023125"/>
    </source>
</evidence>
<accession>A0AAE0GM29</accession>
<evidence type="ECO:0000256" key="2">
    <source>
        <dbReference type="ARBA" id="ARBA00022723"/>
    </source>
</evidence>
<evidence type="ECO:0000256" key="4">
    <source>
        <dbReference type="ARBA" id="ARBA00022833"/>
    </source>
</evidence>
<keyword evidence="13" id="KW-1185">Reference proteome</keyword>
<dbReference type="GO" id="GO:0008270">
    <property type="term" value="F:zinc ion binding"/>
    <property type="evidence" value="ECO:0007669"/>
    <property type="project" value="UniProtKB-KW"/>
</dbReference>
<name>A0AAE0GM29_9CHLO</name>
<evidence type="ECO:0000313" key="12">
    <source>
        <dbReference type="EMBL" id="KAK3280720.1"/>
    </source>
</evidence>
<dbReference type="Pfam" id="PF01429">
    <property type="entry name" value="MBD"/>
    <property type="match status" value="1"/>
</dbReference>
<keyword evidence="5" id="KW-0805">Transcription regulation</keyword>
<dbReference type="PROSITE" id="PS51050">
    <property type="entry name" value="ZF_CW"/>
    <property type="match status" value="2"/>
</dbReference>